<comment type="caution">
    <text evidence="2">The sequence shown here is derived from an EMBL/GenBank/DDBJ whole genome shotgun (WGS) entry which is preliminary data.</text>
</comment>
<evidence type="ECO:0000313" key="3">
    <source>
        <dbReference type="EMBL" id="CAF3978939.1"/>
    </source>
</evidence>
<organism evidence="2 4">
    <name type="scientific">Rotaria magnacalcarata</name>
    <dbReference type="NCBI Taxonomy" id="392030"/>
    <lineage>
        <taxon>Eukaryota</taxon>
        <taxon>Metazoa</taxon>
        <taxon>Spiralia</taxon>
        <taxon>Gnathifera</taxon>
        <taxon>Rotifera</taxon>
        <taxon>Eurotatoria</taxon>
        <taxon>Bdelloidea</taxon>
        <taxon>Philodinida</taxon>
        <taxon>Philodinidae</taxon>
        <taxon>Rotaria</taxon>
    </lineage>
</organism>
<dbReference type="Proteomes" id="UP000663855">
    <property type="component" value="Unassembled WGS sequence"/>
</dbReference>
<feature type="region of interest" description="Disordered" evidence="1">
    <location>
        <begin position="16"/>
        <end position="36"/>
    </location>
</feature>
<dbReference type="EMBL" id="CAJOBH010004129">
    <property type="protein sequence ID" value="CAF3978939.1"/>
    <property type="molecule type" value="Genomic_DNA"/>
</dbReference>
<reference evidence="2" key="1">
    <citation type="submission" date="2021-02" db="EMBL/GenBank/DDBJ databases">
        <authorList>
            <person name="Nowell W R."/>
        </authorList>
    </citation>
    <scope>NUCLEOTIDE SEQUENCE</scope>
</reference>
<proteinExistence type="predicted"/>
<gene>
    <name evidence="3" type="ORF">BYL167_LOCUS12502</name>
    <name evidence="2" type="ORF">CJN711_LOCUS7041</name>
</gene>
<dbReference type="EMBL" id="CAJNOV010002299">
    <property type="protein sequence ID" value="CAF1098678.1"/>
    <property type="molecule type" value="Genomic_DNA"/>
</dbReference>
<name>A0A814NUR1_9BILA</name>
<sequence length="85" mass="9403">MESLIADLDAEAMKSKAATTTNEYHPKMKMTTKSTLSGDTTYDKAQIGMNGPSWTGFTGQGEYKCPVSGLDHHPDELKCDYCRKH</sequence>
<dbReference type="Proteomes" id="UP000681967">
    <property type="component" value="Unassembled WGS sequence"/>
</dbReference>
<accession>A0A814NUR1</accession>
<evidence type="ECO:0000313" key="2">
    <source>
        <dbReference type="EMBL" id="CAF1098678.1"/>
    </source>
</evidence>
<evidence type="ECO:0000313" key="4">
    <source>
        <dbReference type="Proteomes" id="UP000663855"/>
    </source>
</evidence>
<evidence type="ECO:0000256" key="1">
    <source>
        <dbReference type="SAM" id="MobiDB-lite"/>
    </source>
</evidence>
<protein>
    <submittedName>
        <fullName evidence="2">Uncharacterized protein</fullName>
    </submittedName>
</protein>
<dbReference type="AlphaFoldDB" id="A0A814NUR1"/>